<dbReference type="GO" id="GO:0000796">
    <property type="term" value="C:condensin complex"/>
    <property type="evidence" value="ECO:0007669"/>
    <property type="project" value="TreeGrafter"/>
</dbReference>
<evidence type="ECO:0000313" key="1">
    <source>
        <dbReference type="EMBL" id="KAJ4920318.1"/>
    </source>
</evidence>
<comment type="caution">
    <text evidence="1">The sequence shown here is derived from an EMBL/GenBank/DDBJ whole genome shotgun (WGS) entry which is preliminary data.</text>
</comment>
<name>A0AAD6A8V1_9TELE</name>
<dbReference type="Proteomes" id="UP001219934">
    <property type="component" value="Unassembled WGS sequence"/>
</dbReference>
<keyword evidence="2" id="KW-1185">Reference proteome</keyword>
<reference evidence="1" key="1">
    <citation type="submission" date="2022-11" db="EMBL/GenBank/DDBJ databases">
        <title>Chromosome-level genome of Pogonophryne albipinna.</title>
        <authorList>
            <person name="Jo E."/>
        </authorList>
    </citation>
    <scope>NUCLEOTIDE SEQUENCE</scope>
    <source>
        <strain evidence="1">SGF0006</strain>
        <tissue evidence="1">Muscle</tissue>
    </source>
</reference>
<dbReference type="AlphaFoldDB" id="A0AAD6A8V1"/>
<gene>
    <name evidence="1" type="ORF">JOQ06_027968</name>
</gene>
<feature type="non-terminal residue" evidence="1">
    <location>
        <position position="1"/>
    </location>
</feature>
<accession>A0AAD6A8V1</accession>
<dbReference type="GO" id="GO:0000070">
    <property type="term" value="P:mitotic sister chromatid segregation"/>
    <property type="evidence" value="ECO:0007669"/>
    <property type="project" value="TreeGrafter"/>
</dbReference>
<dbReference type="GO" id="GO:0005634">
    <property type="term" value="C:nucleus"/>
    <property type="evidence" value="ECO:0007669"/>
    <property type="project" value="TreeGrafter"/>
</dbReference>
<dbReference type="PANTHER" id="PTHR16199">
    <property type="entry name" value="CONDENSIN-2 COMPLEX SUBUNIT G2"/>
    <property type="match status" value="1"/>
</dbReference>
<proteinExistence type="predicted"/>
<organism evidence="1 2">
    <name type="scientific">Pogonophryne albipinna</name>
    <dbReference type="NCBI Taxonomy" id="1090488"/>
    <lineage>
        <taxon>Eukaryota</taxon>
        <taxon>Metazoa</taxon>
        <taxon>Chordata</taxon>
        <taxon>Craniata</taxon>
        <taxon>Vertebrata</taxon>
        <taxon>Euteleostomi</taxon>
        <taxon>Actinopterygii</taxon>
        <taxon>Neopterygii</taxon>
        <taxon>Teleostei</taxon>
        <taxon>Neoteleostei</taxon>
        <taxon>Acanthomorphata</taxon>
        <taxon>Eupercaria</taxon>
        <taxon>Perciformes</taxon>
        <taxon>Notothenioidei</taxon>
        <taxon>Pogonophryne</taxon>
    </lineage>
</organism>
<evidence type="ECO:0000313" key="2">
    <source>
        <dbReference type="Proteomes" id="UP001219934"/>
    </source>
</evidence>
<protein>
    <submittedName>
        <fullName evidence="1">Uncharacterized protein</fullName>
    </submittedName>
</protein>
<dbReference type="EMBL" id="JAPTMU010000205">
    <property type="protein sequence ID" value="KAJ4920318.1"/>
    <property type="molecule type" value="Genomic_DNA"/>
</dbReference>
<sequence length="446" mass="49948">MNPAAARKFYTHTHKHTAPTNIIKLMLAIRRVLNSCFQAQGDLSEIDSNKENSAAEPLLGKDRAVVSGLLEVVVILWRSVEKNLKQNEEAKKYMFAKFGNVISKYFHTFEDERCTVPLIQMASLMPPAAVPTFSYGVLSRLRKMESGVTPANFTQLLDCMCSWGQAADVLELVTDWLSEALPQQPEKGNVKRKKVQIMEKIESKPDLALDYLEYLFTHSSTREKVLDLDQRKLTQLHKSVLFSHLSSTADDKSPSVEIALKVFTYHGRLGAHLQQKCPEGRAYLLFLENVAAWIAEEITESFLTLCRDVLLVGFGDEAFKGLILHLCSLTLLSEAGYLCIPAVLLILKEKIIELLARRLRKEPEEGRQLCQSAIPGLSNFLQVAQTWDKPPLSGVFSTLFAVIIVEKIHLLQKIQTGQCKASLKTAASFCAAAASLARRHVHRTSR</sequence>
<dbReference type="PANTHER" id="PTHR16199:SF4">
    <property type="entry name" value="CONDENSIN-2 COMPLEX SUBUNIT G2"/>
    <property type="match status" value="1"/>
</dbReference>